<dbReference type="RefSeq" id="WP_036269579.1">
    <property type="nucleotide sequence ID" value="NZ_OX458333.1"/>
</dbReference>
<dbReference type="EMBL" id="OX458333">
    <property type="protein sequence ID" value="CAI8798796.1"/>
    <property type="molecule type" value="Genomic_DNA"/>
</dbReference>
<evidence type="ECO:0000313" key="11">
    <source>
        <dbReference type="EMBL" id="CAI8798796.1"/>
    </source>
</evidence>
<dbReference type="InterPro" id="IPR014172">
    <property type="entry name" value="TonB_ExbB_2"/>
</dbReference>
<comment type="similarity">
    <text evidence="8">Belongs to the exbB/tolQ family.</text>
</comment>
<evidence type="ECO:0000259" key="10">
    <source>
        <dbReference type="Pfam" id="PF01618"/>
    </source>
</evidence>
<reference evidence="11 12" key="1">
    <citation type="submission" date="2023-03" db="EMBL/GenBank/DDBJ databases">
        <authorList>
            <person name="Pearce D."/>
        </authorList>
    </citation>
    <scope>NUCLEOTIDE SEQUENCE [LARGE SCALE GENOMIC DNA]</scope>
    <source>
        <strain evidence="11">Msz</strain>
    </source>
</reference>
<evidence type="ECO:0000256" key="5">
    <source>
        <dbReference type="ARBA" id="ARBA00022927"/>
    </source>
</evidence>
<accession>A0ABN8X3A5</accession>
<dbReference type="NCBIfam" id="TIGR02805">
    <property type="entry name" value="exbB2"/>
    <property type="match status" value="1"/>
</dbReference>
<evidence type="ECO:0000256" key="6">
    <source>
        <dbReference type="ARBA" id="ARBA00022989"/>
    </source>
</evidence>
<feature type="domain" description="MotA/TolQ/ExbB proton channel" evidence="10">
    <location>
        <begin position="52"/>
        <end position="141"/>
    </location>
</feature>
<keyword evidence="3" id="KW-1003">Cell membrane</keyword>
<gene>
    <name evidence="11" type="primary">exbB</name>
    <name evidence="11" type="ORF">MSZNOR_1550</name>
</gene>
<evidence type="ECO:0000256" key="2">
    <source>
        <dbReference type="ARBA" id="ARBA00022448"/>
    </source>
</evidence>
<keyword evidence="7 9" id="KW-0472">Membrane</keyword>
<sequence length="146" mass="15999">MTSLDSTDLSHLVDYGVIGLLLLASVWAVAIAFERWLYYRRVDIGQFPTSQALETDLTRRLTVIGTVAANAPYIGLLGTVMGIMLTFHKMGTDKSMDVHTIMIGLSMALKATAMGLVVAIPCVVLNNVLRRRIKELVTAYEVRLGS</sequence>
<evidence type="ECO:0000256" key="9">
    <source>
        <dbReference type="SAM" id="Phobius"/>
    </source>
</evidence>
<name>A0ABN8X3A5_9GAMM</name>
<keyword evidence="12" id="KW-1185">Reference proteome</keyword>
<evidence type="ECO:0000256" key="8">
    <source>
        <dbReference type="RuleBase" id="RU004057"/>
    </source>
</evidence>
<feature type="transmembrane region" description="Helical" evidence="9">
    <location>
        <begin position="12"/>
        <end position="33"/>
    </location>
</feature>
<dbReference type="PANTHER" id="PTHR30625:SF15">
    <property type="entry name" value="BIOPOLYMER TRANSPORT PROTEIN EXBB"/>
    <property type="match status" value="1"/>
</dbReference>
<proteinExistence type="inferred from homology"/>
<evidence type="ECO:0000256" key="7">
    <source>
        <dbReference type="ARBA" id="ARBA00023136"/>
    </source>
</evidence>
<keyword evidence="2 8" id="KW-0813">Transport</keyword>
<feature type="transmembrane region" description="Helical" evidence="9">
    <location>
        <begin position="107"/>
        <end position="129"/>
    </location>
</feature>
<protein>
    <submittedName>
        <fullName evidence="11">Biopolymer transport protein ExbB</fullName>
    </submittedName>
</protein>
<evidence type="ECO:0000256" key="3">
    <source>
        <dbReference type="ARBA" id="ARBA00022475"/>
    </source>
</evidence>
<evidence type="ECO:0000256" key="1">
    <source>
        <dbReference type="ARBA" id="ARBA00004651"/>
    </source>
</evidence>
<organism evidence="11 12">
    <name type="scientific">Methylocaldum szegediense</name>
    <dbReference type="NCBI Taxonomy" id="73780"/>
    <lineage>
        <taxon>Bacteria</taxon>
        <taxon>Pseudomonadati</taxon>
        <taxon>Pseudomonadota</taxon>
        <taxon>Gammaproteobacteria</taxon>
        <taxon>Methylococcales</taxon>
        <taxon>Methylococcaceae</taxon>
        <taxon>Methylocaldum</taxon>
    </lineage>
</organism>
<evidence type="ECO:0000256" key="4">
    <source>
        <dbReference type="ARBA" id="ARBA00022692"/>
    </source>
</evidence>
<dbReference type="InterPro" id="IPR002898">
    <property type="entry name" value="MotA_ExbB_proton_chnl"/>
</dbReference>
<comment type="subcellular location">
    <subcellularLocation>
        <location evidence="1">Cell membrane</location>
        <topology evidence="1">Multi-pass membrane protein</topology>
    </subcellularLocation>
    <subcellularLocation>
        <location evidence="8">Membrane</location>
        <topology evidence="8">Multi-pass membrane protein</topology>
    </subcellularLocation>
</comment>
<keyword evidence="4 9" id="KW-0812">Transmembrane</keyword>
<keyword evidence="6 9" id="KW-1133">Transmembrane helix</keyword>
<feature type="transmembrane region" description="Helical" evidence="9">
    <location>
        <begin position="61"/>
        <end position="87"/>
    </location>
</feature>
<evidence type="ECO:0000313" key="12">
    <source>
        <dbReference type="Proteomes" id="UP001162030"/>
    </source>
</evidence>
<keyword evidence="5 8" id="KW-0653">Protein transport</keyword>
<dbReference type="Proteomes" id="UP001162030">
    <property type="component" value="Chromosome"/>
</dbReference>
<dbReference type="Pfam" id="PF01618">
    <property type="entry name" value="MotA_ExbB"/>
    <property type="match status" value="1"/>
</dbReference>
<dbReference type="PANTHER" id="PTHR30625">
    <property type="entry name" value="PROTEIN TOLQ"/>
    <property type="match status" value="1"/>
</dbReference>
<dbReference type="InterPro" id="IPR050790">
    <property type="entry name" value="ExbB/TolQ_transport"/>
</dbReference>